<organism evidence="2">
    <name type="scientific">Candidatus Atribacter allofermentans</name>
    <dbReference type="NCBI Taxonomy" id="1852833"/>
    <lineage>
        <taxon>Bacteria</taxon>
        <taxon>Pseudomonadati</taxon>
        <taxon>Atribacterota</taxon>
        <taxon>Atribacteria</taxon>
        <taxon>Atribacterales</taxon>
        <taxon>Atribacteraceae</taxon>
        <taxon>Atribacter</taxon>
    </lineage>
</organism>
<keyword evidence="1" id="KW-0812">Transmembrane</keyword>
<keyword evidence="1" id="KW-0472">Membrane</keyword>
<reference evidence="2" key="1">
    <citation type="submission" date="2017-02" db="EMBL/GenBank/DDBJ databases">
        <title>Delving into the versatile metabolic prowess of the omnipresent phylum Bacteroidetes.</title>
        <authorList>
            <person name="Nobu M.K."/>
            <person name="Mei R."/>
            <person name="Narihiro T."/>
            <person name="Kuroda K."/>
            <person name="Liu W.-T."/>
        </authorList>
    </citation>
    <scope>NUCLEOTIDE SEQUENCE</scope>
    <source>
        <strain evidence="2">ADurb.Bin276</strain>
    </source>
</reference>
<evidence type="ECO:0000313" key="2">
    <source>
        <dbReference type="EMBL" id="OQA61625.1"/>
    </source>
</evidence>
<feature type="transmembrane region" description="Helical" evidence="1">
    <location>
        <begin position="29"/>
        <end position="49"/>
    </location>
</feature>
<dbReference type="EMBL" id="MWBQ01000014">
    <property type="protein sequence ID" value="OQA61625.1"/>
    <property type="molecule type" value="Genomic_DNA"/>
</dbReference>
<sequence length="55" mass="5902">MKGKKTYIFVALGILSAIAYSQGWLNEKAFDVVISILGFGSIAALRNGVAEKGQR</sequence>
<comment type="caution">
    <text evidence="2">The sequence shown here is derived from an EMBL/GenBank/DDBJ whole genome shotgun (WGS) entry which is preliminary data.</text>
</comment>
<proteinExistence type="predicted"/>
<protein>
    <submittedName>
        <fullName evidence="2">Uncharacterized protein</fullName>
    </submittedName>
</protein>
<dbReference type="Proteomes" id="UP000485569">
    <property type="component" value="Unassembled WGS sequence"/>
</dbReference>
<dbReference type="AlphaFoldDB" id="A0A1V5T4D3"/>
<name>A0A1V5T4D3_9BACT</name>
<gene>
    <name evidence="2" type="ORF">BWY41_00052</name>
</gene>
<accession>A0A1V5T4D3</accession>
<evidence type="ECO:0000256" key="1">
    <source>
        <dbReference type="SAM" id="Phobius"/>
    </source>
</evidence>
<keyword evidence="1" id="KW-1133">Transmembrane helix</keyword>